<dbReference type="InterPro" id="IPR000045">
    <property type="entry name" value="Prepilin_IV_endopep_pep"/>
</dbReference>
<accession>A0ABZ2PNT2</accession>
<dbReference type="EC" id="3.4.23.-" evidence="4"/>
<dbReference type="EMBL" id="CP147846">
    <property type="protein sequence ID" value="WXG70830.1"/>
    <property type="molecule type" value="Genomic_DNA"/>
</dbReference>
<comment type="similarity">
    <text evidence="1">Belongs to the peptidase A24 family.</text>
</comment>
<keyword evidence="5" id="KW-1185">Reference proteome</keyword>
<gene>
    <name evidence="4" type="ORF">WDS16_10215</name>
</gene>
<evidence type="ECO:0000256" key="1">
    <source>
        <dbReference type="ARBA" id="ARBA00005801"/>
    </source>
</evidence>
<dbReference type="PANTHER" id="PTHR30487:SF0">
    <property type="entry name" value="PREPILIN LEADER PEPTIDASE_N-METHYLTRANSFERASE-RELATED"/>
    <property type="match status" value="1"/>
</dbReference>
<feature type="transmembrane region" description="Helical" evidence="2">
    <location>
        <begin position="32"/>
        <end position="51"/>
    </location>
</feature>
<proteinExistence type="inferred from homology"/>
<feature type="transmembrane region" description="Helical" evidence="2">
    <location>
        <begin position="7"/>
        <end position="26"/>
    </location>
</feature>
<name>A0ABZ2PNT2_9NOCA</name>
<feature type="domain" description="Prepilin type IV endopeptidase peptidase" evidence="3">
    <location>
        <begin position="15"/>
        <end position="116"/>
    </location>
</feature>
<protein>
    <submittedName>
        <fullName evidence="4">A24 family peptidase</fullName>
        <ecNumber evidence="4">3.4.23.-</ecNumber>
    </submittedName>
</protein>
<sequence>MAWTLVADGNVAVVLFSMWCVWLSWIDVVSRRLPNALTGIGAVSLLAYSYAIDAALAALSGAVLLSCCYLAVHLCLPAAFGAGDVKLAFTLGGVAALAGTDAWVAAALIAPLLTGAAGIALMATGRGNATVPHGPSMCAATLLASAVVPT</sequence>
<keyword evidence="4" id="KW-0378">Hydrolase</keyword>
<keyword evidence="2" id="KW-0812">Transmembrane</keyword>
<organism evidence="4 5">
    <name type="scientific">Rhodococcus sovatensis</name>
    <dbReference type="NCBI Taxonomy" id="1805840"/>
    <lineage>
        <taxon>Bacteria</taxon>
        <taxon>Bacillati</taxon>
        <taxon>Actinomycetota</taxon>
        <taxon>Actinomycetes</taxon>
        <taxon>Mycobacteriales</taxon>
        <taxon>Nocardiaceae</taxon>
        <taxon>Rhodococcus</taxon>
    </lineage>
</organism>
<dbReference type="InterPro" id="IPR050882">
    <property type="entry name" value="Prepilin_peptidase/N-MTase"/>
</dbReference>
<evidence type="ECO:0000313" key="4">
    <source>
        <dbReference type="EMBL" id="WXG70830.1"/>
    </source>
</evidence>
<reference evidence="4 5" key="1">
    <citation type="submission" date="2024-03" db="EMBL/GenBank/DDBJ databases">
        <title>Natural products discovery in diverse microorganisms through a two-stage MS feature dereplication strategy.</title>
        <authorList>
            <person name="Zhang R."/>
        </authorList>
    </citation>
    <scope>NUCLEOTIDE SEQUENCE [LARGE SCALE GENOMIC DNA]</scope>
    <source>
        <strain evidence="4 5">18930</strain>
    </source>
</reference>
<feature type="transmembrane region" description="Helical" evidence="2">
    <location>
        <begin position="63"/>
        <end position="82"/>
    </location>
</feature>
<keyword evidence="2" id="KW-1133">Transmembrane helix</keyword>
<evidence type="ECO:0000259" key="3">
    <source>
        <dbReference type="Pfam" id="PF01478"/>
    </source>
</evidence>
<dbReference type="RefSeq" id="WP_338892485.1">
    <property type="nucleotide sequence ID" value="NZ_CP147846.1"/>
</dbReference>
<evidence type="ECO:0000313" key="5">
    <source>
        <dbReference type="Proteomes" id="UP001432000"/>
    </source>
</evidence>
<feature type="transmembrane region" description="Helical" evidence="2">
    <location>
        <begin position="102"/>
        <end position="123"/>
    </location>
</feature>
<dbReference type="Pfam" id="PF01478">
    <property type="entry name" value="Peptidase_A24"/>
    <property type="match status" value="1"/>
</dbReference>
<keyword evidence="2" id="KW-0472">Membrane</keyword>
<dbReference type="PANTHER" id="PTHR30487">
    <property type="entry name" value="TYPE 4 PREPILIN-LIKE PROTEINS LEADER PEPTIDE-PROCESSING ENZYME"/>
    <property type="match status" value="1"/>
</dbReference>
<dbReference type="GO" id="GO:0016787">
    <property type="term" value="F:hydrolase activity"/>
    <property type="evidence" value="ECO:0007669"/>
    <property type="project" value="UniProtKB-KW"/>
</dbReference>
<evidence type="ECO:0000256" key="2">
    <source>
        <dbReference type="SAM" id="Phobius"/>
    </source>
</evidence>
<dbReference type="Proteomes" id="UP001432000">
    <property type="component" value="Chromosome"/>
</dbReference>
<dbReference type="Gene3D" id="1.20.120.1220">
    <property type="match status" value="1"/>
</dbReference>